<feature type="domain" description="DUF2090" evidence="8">
    <location>
        <begin position="341"/>
        <end position="659"/>
    </location>
</feature>
<dbReference type="PROSITE" id="PS00584">
    <property type="entry name" value="PFKB_KINASES_2"/>
    <property type="match status" value="1"/>
</dbReference>
<keyword evidence="3" id="KW-0547">Nucleotide-binding</keyword>
<evidence type="ECO:0000313" key="10">
    <source>
        <dbReference type="Proteomes" id="UP000000374"/>
    </source>
</evidence>
<dbReference type="Proteomes" id="UP000000374">
    <property type="component" value="Chromosome"/>
</dbReference>
<dbReference type="Pfam" id="PF09863">
    <property type="entry name" value="DUF2090"/>
    <property type="match status" value="1"/>
</dbReference>
<dbReference type="AlphaFoldDB" id="A1WE01"/>
<dbReference type="Gene3D" id="3.40.1190.20">
    <property type="match status" value="1"/>
</dbReference>
<evidence type="ECO:0000256" key="1">
    <source>
        <dbReference type="ARBA" id="ARBA00010688"/>
    </source>
</evidence>
<dbReference type="eggNOG" id="COG3892">
    <property type="taxonomic scope" value="Bacteria"/>
</dbReference>
<keyword evidence="6" id="KW-0175">Coiled coil</keyword>
<gene>
    <name evidence="9" type="ordered locus">Veis_0065</name>
</gene>
<dbReference type="GO" id="GO:0005524">
    <property type="term" value="F:ATP binding"/>
    <property type="evidence" value="ECO:0007669"/>
    <property type="project" value="UniProtKB-KW"/>
</dbReference>
<dbReference type="KEGG" id="vei:Veis_0065"/>
<dbReference type="PANTHER" id="PTHR43085:SF49">
    <property type="entry name" value="5-DEHYDRO-2-DEOXYGLUCONOKINASE"/>
    <property type="match status" value="1"/>
</dbReference>
<evidence type="ECO:0000256" key="3">
    <source>
        <dbReference type="ARBA" id="ARBA00022741"/>
    </source>
</evidence>
<dbReference type="Pfam" id="PF00294">
    <property type="entry name" value="PfkB"/>
    <property type="match status" value="1"/>
</dbReference>
<evidence type="ECO:0000259" key="7">
    <source>
        <dbReference type="Pfam" id="PF00294"/>
    </source>
</evidence>
<evidence type="ECO:0000256" key="6">
    <source>
        <dbReference type="SAM" id="Coils"/>
    </source>
</evidence>
<evidence type="ECO:0000313" key="9">
    <source>
        <dbReference type="EMBL" id="ABM55858.1"/>
    </source>
</evidence>
<dbReference type="CDD" id="cd01166">
    <property type="entry name" value="KdgK"/>
    <property type="match status" value="1"/>
</dbReference>
<name>A1WE01_VEREI</name>
<dbReference type="eggNOG" id="COG0524">
    <property type="taxonomic scope" value="Bacteria"/>
</dbReference>
<dbReference type="InterPro" id="IPR023314">
    <property type="entry name" value="Myo_inos_IolC-like_sf"/>
</dbReference>
<dbReference type="EMBL" id="CP000542">
    <property type="protein sequence ID" value="ABM55858.1"/>
    <property type="molecule type" value="Genomic_DNA"/>
</dbReference>
<evidence type="ECO:0000259" key="8">
    <source>
        <dbReference type="Pfam" id="PF09863"/>
    </source>
</evidence>
<dbReference type="InterPro" id="IPR013785">
    <property type="entry name" value="Aldolase_TIM"/>
</dbReference>
<dbReference type="GO" id="GO:0016301">
    <property type="term" value="F:kinase activity"/>
    <property type="evidence" value="ECO:0007669"/>
    <property type="project" value="UniProtKB-KW"/>
</dbReference>
<keyword evidence="2" id="KW-0808">Transferase</keyword>
<keyword evidence="5" id="KW-0067">ATP-binding</keyword>
<keyword evidence="4" id="KW-0418">Kinase</keyword>
<protein>
    <submittedName>
        <fullName evidence="9">PfkB domain protein</fullName>
    </submittedName>
</protein>
<keyword evidence="10" id="KW-1185">Reference proteome</keyword>
<evidence type="ECO:0000256" key="4">
    <source>
        <dbReference type="ARBA" id="ARBA00022777"/>
    </source>
</evidence>
<dbReference type="InterPro" id="IPR050306">
    <property type="entry name" value="PfkB_Carbo_kinase"/>
</dbReference>
<dbReference type="PANTHER" id="PTHR43085">
    <property type="entry name" value="HEXOKINASE FAMILY MEMBER"/>
    <property type="match status" value="1"/>
</dbReference>
<sequence>MDLTNRQVTMSALNFPTGRPIDLACLGRVAVDLYAQQYGSRLEDARSFQMYLGGSSGNLAFGVARLGLKSAMISRVGDEQMGHYLRAALEREGCDTSQLQTDPQRLTALVLLALKDRDNFPLLFMRENCADMALRADGISADFIAGCRALAVTGTHLSTPGTREAALTALGYARRHRVVRVLDIDYRPVLWGLTPRGAGANRYLPDASVTQRLQQVLGEFDLLVGTEEEFLIAGGVPHQLMASLQAVRQHSQAVLVVKRGALGCCVIEGALPARIEDAPGYPGEHVEVLNVLGAGDAFLAGLLTGLLQGRDWAEATRIANACGAIVVSRHACSASMPTPAELAHWFSGQRNPKVDADRQLAHLHRVTVARQRWDKLCVMAFDHRSQFYELAREAGAAEERIQRLKLLLVRAAEQVERSQQLQGQIGVLIDGGAYGSDALAQATGRGWWVGRPVELPGSRPLRFDGTRSIGSALVHWPTEQVVKCLVHYHPDDPVDLRLAQEQTVLELWQATRASGNELLLELIPPCLQPPADAGPQTHASAEDEVVLRAVKRFYNLGVKPEWWKLAPMRPEGWSRLAALIAERDSHCRGAVILGLNQPLAYLADSFRAATDPVVKGFMVGRTLWAQAALQWLRGQIDDQALTDAVADNFARLVQAWQQRLDSPANTSIPTTTEA</sequence>
<dbReference type="InterPro" id="IPR029056">
    <property type="entry name" value="Ribokinase-like"/>
</dbReference>
<dbReference type="SUPFAM" id="SSF53613">
    <property type="entry name" value="Ribokinase-like"/>
    <property type="match status" value="1"/>
</dbReference>
<dbReference type="InterPro" id="IPR018659">
    <property type="entry name" value="DUF2090"/>
</dbReference>
<dbReference type="Gene3D" id="3.20.20.70">
    <property type="entry name" value="Aldolase class I"/>
    <property type="match status" value="1"/>
</dbReference>
<dbReference type="InterPro" id="IPR011611">
    <property type="entry name" value="PfkB_dom"/>
</dbReference>
<evidence type="ECO:0000256" key="5">
    <source>
        <dbReference type="ARBA" id="ARBA00022840"/>
    </source>
</evidence>
<accession>A1WE01</accession>
<dbReference type="Gene3D" id="2.20.150.10">
    <property type="entry name" value="putative 5-dehydro-2- deoxygluconokinase"/>
    <property type="match status" value="1"/>
</dbReference>
<organism evidence="9 10">
    <name type="scientific">Verminephrobacter eiseniae (strain EF01-2)</name>
    <dbReference type="NCBI Taxonomy" id="391735"/>
    <lineage>
        <taxon>Bacteria</taxon>
        <taxon>Pseudomonadati</taxon>
        <taxon>Pseudomonadota</taxon>
        <taxon>Betaproteobacteria</taxon>
        <taxon>Burkholderiales</taxon>
        <taxon>Comamonadaceae</taxon>
        <taxon>Verminephrobacter</taxon>
    </lineage>
</organism>
<dbReference type="HOGENOM" id="CLU_027634_6_0_4"/>
<dbReference type="NCBIfam" id="TIGR04382">
    <property type="entry name" value="myo_inos_iolC_N"/>
    <property type="match status" value="1"/>
</dbReference>
<dbReference type="STRING" id="391735.Veis_0065"/>
<dbReference type="InterPro" id="IPR030830">
    <property type="entry name" value="Myo_inos_IolC"/>
</dbReference>
<reference evidence="10" key="1">
    <citation type="submission" date="2006-12" db="EMBL/GenBank/DDBJ databases">
        <title>Complete sequence of chromosome 1 of Verminephrobacter eiseniae EF01-2.</title>
        <authorList>
            <person name="Copeland A."/>
            <person name="Lucas S."/>
            <person name="Lapidus A."/>
            <person name="Barry K."/>
            <person name="Detter J.C."/>
            <person name="Glavina del Rio T."/>
            <person name="Dalin E."/>
            <person name="Tice H."/>
            <person name="Pitluck S."/>
            <person name="Chertkov O."/>
            <person name="Brettin T."/>
            <person name="Bruce D."/>
            <person name="Han C."/>
            <person name="Tapia R."/>
            <person name="Gilna P."/>
            <person name="Schmutz J."/>
            <person name="Larimer F."/>
            <person name="Land M."/>
            <person name="Hauser L."/>
            <person name="Kyrpides N."/>
            <person name="Kim E."/>
            <person name="Stahl D."/>
            <person name="Richardson P."/>
        </authorList>
    </citation>
    <scope>NUCLEOTIDE SEQUENCE [LARGE SCALE GENOMIC DNA]</scope>
    <source>
        <strain evidence="10">EF01-2</strain>
    </source>
</reference>
<feature type="coiled-coil region" evidence="6">
    <location>
        <begin position="394"/>
        <end position="421"/>
    </location>
</feature>
<dbReference type="InterPro" id="IPR002173">
    <property type="entry name" value="Carboh/pur_kinase_PfkB_CS"/>
</dbReference>
<proteinExistence type="inferred from homology"/>
<comment type="similarity">
    <text evidence="1">Belongs to the carbohydrate kinase PfkB family.</text>
</comment>
<feature type="domain" description="Carbohydrate kinase PfkB" evidence="7">
    <location>
        <begin position="22"/>
        <end position="338"/>
    </location>
</feature>
<evidence type="ECO:0000256" key="2">
    <source>
        <dbReference type="ARBA" id="ARBA00022679"/>
    </source>
</evidence>